<dbReference type="Pfam" id="PF25675">
    <property type="entry name" value="Phage_nozzle"/>
    <property type="match status" value="1"/>
</dbReference>
<protein>
    <submittedName>
        <fullName evidence="1">Tail tube protein B</fullName>
    </submittedName>
</protein>
<name>A0A7G8LJV1_9CAUD</name>
<dbReference type="InterPro" id="IPR058003">
    <property type="entry name" value="Phage_gp12"/>
</dbReference>
<evidence type="ECO:0000313" key="1">
    <source>
        <dbReference type="EMBL" id="QNJ57523.1"/>
    </source>
</evidence>
<sequence length="807" mass="88550">MALTSQSVKNLKGGVSQQPDILRFANQGSVQINGWSSEDKGLQKRPPTIITKRIRAAGLAGLKPLVHLINRDATEQYYVVFLGNAIEVWDLQGNSYAVRGYNGYADCPDPRNDLRLVTVADYTFVVNRKKVCEADTALTHSTYPELSRRAIVNVRGGQYGRVLSITINGAANPQASIKMPNGSAEKVPPSTPPGPYDGMNQVDMTDAGWIAAEMARLLTVSMGPAGWTFTAGAGHVLVTAPVGVSVNSIVAADGYAGQLMSAFIYQVQTFTKLPAEAPDGYIVEITGESARSGDNYWVIYDASGKVWKETAKPKIPLTLKEVTMPHALVRASDGNFDWTSLAWEGRKAGDEETNPMPSFVGGTINDVFFFRNRLGFLSGENVVMSKTSKYFSFFPSSVAALSDDDPIDVSISHNRVSILKYAVPFAEQLLLWSDQAQFVLSANGVLSSKTIELDLTTEFDVSDGARPFGIGRGVYFAAPRASYTSIKRYYAVQDVSDVKSAEDLSGHIPTYIPNTVFAIHGSGTENFVTILSDATPNRVFVYKFLYLEETLQQQSFSYWDFGKGVTVLAACCIGSYCYLMLDRPEGVYLERMEFTQNTTDFSIEAYRAYVDMKQVITLGVYDDDLNTTSFDLRLAFGGQPPAFDDVLMTIDSQGGLKVHTSDNWAAWPFIYFTGNRSGEQVVLGKRFKFTYEFSKFLIKQQADDGSVSTEDSGRLQLRRAWINYEDSGAFTISVNNGSSEFIYSMTGGRVGSQRVLGEPSVGTGQFKFPVTGNALNQRVTITSDNPNPLNVIGCGWEGNYIRRTNGI</sequence>
<organism evidence="1 2">
    <name type="scientific">Pseudomonas phage PlaquesPlease</name>
    <dbReference type="NCBI Taxonomy" id="2762289"/>
    <lineage>
        <taxon>Viruses</taxon>
        <taxon>Duplodnaviria</taxon>
        <taxon>Heunggongvirae</taxon>
        <taxon>Uroviricota</taxon>
        <taxon>Caudoviricetes</taxon>
        <taxon>Autographivirales</taxon>
        <taxon>Autotranscriptaviridae</taxon>
        <taxon>Studiervirinae</taxon>
        <taxon>Waldovirus</taxon>
        <taxon>Waldovirus plaquesplease</taxon>
    </lineage>
</organism>
<accession>A0A7G8LJV1</accession>
<reference evidence="1 2" key="1">
    <citation type="submission" date="2020-07" db="EMBL/GenBank/DDBJ databases">
        <authorList>
            <person name="Anderson S."/>
            <person name="Assadpour T."/>
            <person name="Abraham A."/>
            <person name="Bordelon E."/>
            <person name="Temple L."/>
        </authorList>
    </citation>
    <scope>NUCLEOTIDE SEQUENCE [LARGE SCALE GENOMIC DNA]</scope>
</reference>
<dbReference type="Proteomes" id="UP000515979">
    <property type="component" value="Segment"/>
</dbReference>
<evidence type="ECO:0000313" key="2">
    <source>
        <dbReference type="Proteomes" id="UP000515979"/>
    </source>
</evidence>
<proteinExistence type="predicted"/>
<dbReference type="EMBL" id="MT711890">
    <property type="protein sequence ID" value="QNJ57523.1"/>
    <property type="molecule type" value="Genomic_DNA"/>
</dbReference>
<keyword evidence="2" id="KW-1185">Reference proteome</keyword>